<reference evidence="1 2" key="1">
    <citation type="journal article" date="2013" name="PLoS Genet.">
        <title>The genome and development-dependent transcriptomes of Pyronema confluens: a window into fungal evolution.</title>
        <authorList>
            <person name="Traeger S."/>
            <person name="Altegoer F."/>
            <person name="Freitag M."/>
            <person name="Gabaldon T."/>
            <person name="Kempken F."/>
            <person name="Kumar A."/>
            <person name="Marcet-Houben M."/>
            <person name="Poggeler S."/>
            <person name="Stajich J.E."/>
            <person name="Nowrousian M."/>
        </authorList>
    </citation>
    <scope>NUCLEOTIDE SEQUENCE [LARGE SCALE GENOMIC DNA]</scope>
    <source>
        <strain evidence="2">CBS 100304</strain>
        <tissue evidence="1">Vegetative mycelium</tissue>
    </source>
</reference>
<dbReference type="Proteomes" id="UP000018144">
    <property type="component" value="Unassembled WGS sequence"/>
</dbReference>
<dbReference type="EMBL" id="HF935795">
    <property type="protein sequence ID" value="CCX32266.1"/>
    <property type="molecule type" value="Genomic_DNA"/>
</dbReference>
<gene>
    <name evidence="1" type="ORF">PCON_12886</name>
</gene>
<organism evidence="1 2">
    <name type="scientific">Pyronema omphalodes (strain CBS 100304)</name>
    <name type="common">Pyronema confluens</name>
    <dbReference type="NCBI Taxonomy" id="1076935"/>
    <lineage>
        <taxon>Eukaryota</taxon>
        <taxon>Fungi</taxon>
        <taxon>Dikarya</taxon>
        <taxon>Ascomycota</taxon>
        <taxon>Pezizomycotina</taxon>
        <taxon>Pezizomycetes</taxon>
        <taxon>Pezizales</taxon>
        <taxon>Pyronemataceae</taxon>
        <taxon>Pyronema</taxon>
    </lineage>
</organism>
<protein>
    <submittedName>
        <fullName evidence="1">Uncharacterized protein</fullName>
    </submittedName>
</protein>
<sequence length="58" mass="6749">MFYKQCFPSKACSWYRCLWPATLERRGTNPSVREFFRQTPSATSIRNVRSISATTDTP</sequence>
<dbReference type="AlphaFoldDB" id="U4LV64"/>
<evidence type="ECO:0000313" key="2">
    <source>
        <dbReference type="Proteomes" id="UP000018144"/>
    </source>
</evidence>
<proteinExistence type="predicted"/>
<name>U4LV64_PYROM</name>
<evidence type="ECO:0000313" key="1">
    <source>
        <dbReference type="EMBL" id="CCX32266.1"/>
    </source>
</evidence>
<accession>U4LV64</accession>
<keyword evidence="2" id="KW-1185">Reference proteome</keyword>